<sequence length="108" mass="12045">MLDISMHKIVRVIALAREYGSDGVQTRNYIADMNEDEQSSLVALMWVGRGSYDPDDIEEARRMAVAEKTSPTETYLGGEPQLADMLEDGLDALDINVADAEDNLRERP</sequence>
<dbReference type="STRING" id="1217970.SAMN05444002_3197"/>
<organism evidence="1 2">
    <name type="scientific">Vannielia litorea</name>
    <dbReference type="NCBI Taxonomy" id="1217970"/>
    <lineage>
        <taxon>Bacteria</taxon>
        <taxon>Pseudomonadati</taxon>
        <taxon>Pseudomonadota</taxon>
        <taxon>Alphaproteobacteria</taxon>
        <taxon>Rhodobacterales</taxon>
        <taxon>Paracoccaceae</taxon>
        <taxon>Vannielia</taxon>
    </lineage>
</organism>
<dbReference type="RefSeq" id="WP_074257125.1">
    <property type="nucleotide sequence ID" value="NZ_FSRL01000001.1"/>
</dbReference>
<accession>A0A1N6H9V2</accession>
<dbReference type="OrthoDB" id="5641374at2"/>
<dbReference type="AlphaFoldDB" id="A0A1N6H9V2"/>
<proteinExistence type="predicted"/>
<dbReference type="Proteomes" id="UP000184932">
    <property type="component" value="Unassembled WGS sequence"/>
</dbReference>
<evidence type="ECO:0000313" key="2">
    <source>
        <dbReference type="Proteomes" id="UP000184932"/>
    </source>
</evidence>
<evidence type="ECO:0008006" key="3">
    <source>
        <dbReference type="Google" id="ProtNLM"/>
    </source>
</evidence>
<protein>
    <recommendedName>
        <fullName evidence="3">DUF3775 domain-containing protein</fullName>
    </recommendedName>
</protein>
<reference evidence="2" key="1">
    <citation type="submission" date="2016-11" db="EMBL/GenBank/DDBJ databases">
        <authorList>
            <person name="Varghese N."/>
            <person name="Submissions S."/>
        </authorList>
    </citation>
    <scope>NUCLEOTIDE SEQUENCE [LARGE SCALE GENOMIC DNA]</scope>
    <source>
        <strain evidence="2">DSM 29440</strain>
    </source>
</reference>
<evidence type="ECO:0000313" key="1">
    <source>
        <dbReference type="EMBL" id="SIO16489.1"/>
    </source>
</evidence>
<keyword evidence="2" id="KW-1185">Reference proteome</keyword>
<dbReference type="Pfam" id="PF12616">
    <property type="entry name" value="DUF3775"/>
    <property type="match status" value="1"/>
</dbReference>
<dbReference type="InterPro" id="IPR022254">
    <property type="entry name" value="DUF3775"/>
</dbReference>
<dbReference type="EMBL" id="FSRL01000001">
    <property type="protein sequence ID" value="SIO16489.1"/>
    <property type="molecule type" value="Genomic_DNA"/>
</dbReference>
<name>A0A1N6H9V2_9RHOB</name>
<gene>
    <name evidence="1" type="ORF">SAMN05444002_3197</name>
</gene>